<evidence type="ECO:0000259" key="1">
    <source>
        <dbReference type="Pfam" id="PF16011"/>
    </source>
</evidence>
<organism evidence="2 3">
    <name type="scientific">Carboxylicivirga marina</name>
    <dbReference type="NCBI Taxonomy" id="2800988"/>
    <lineage>
        <taxon>Bacteria</taxon>
        <taxon>Pseudomonadati</taxon>
        <taxon>Bacteroidota</taxon>
        <taxon>Bacteroidia</taxon>
        <taxon>Marinilabiliales</taxon>
        <taxon>Marinilabiliaceae</taxon>
        <taxon>Carboxylicivirga</taxon>
    </lineage>
</organism>
<gene>
    <name evidence="2" type="ORF">JIV24_17445</name>
</gene>
<proteinExistence type="predicted"/>
<dbReference type="InterPro" id="IPR010502">
    <property type="entry name" value="Carb-bd_dom_fam9"/>
</dbReference>
<dbReference type="EMBL" id="JAENRR010000054">
    <property type="protein sequence ID" value="MBK3519137.1"/>
    <property type="molecule type" value="Genomic_DNA"/>
</dbReference>
<dbReference type="Proteomes" id="UP000605676">
    <property type="component" value="Unassembled WGS sequence"/>
</dbReference>
<reference evidence="2 3" key="1">
    <citation type="submission" date="2021-01" db="EMBL/GenBank/DDBJ databases">
        <title>Carboxyliciviraga sp.nov., isolated from coastal sediments.</title>
        <authorList>
            <person name="Lu D."/>
            <person name="Zhang T."/>
        </authorList>
    </citation>
    <scope>NUCLEOTIDE SEQUENCE [LARGE SCALE GENOMIC DNA]</scope>
    <source>
        <strain evidence="2 3">N1Y132</strain>
    </source>
</reference>
<protein>
    <recommendedName>
        <fullName evidence="1">Carbohydrate-binding domain-containing protein</fullName>
    </recommendedName>
</protein>
<dbReference type="Pfam" id="PF16011">
    <property type="entry name" value="CBM9_2"/>
    <property type="match status" value="1"/>
</dbReference>
<dbReference type="SUPFAM" id="SSF49344">
    <property type="entry name" value="CBD9-like"/>
    <property type="match status" value="1"/>
</dbReference>
<dbReference type="RefSeq" id="WP_200466358.1">
    <property type="nucleotide sequence ID" value="NZ_JAENRR010000054.1"/>
</dbReference>
<name>A0ABS1HN78_9BACT</name>
<comment type="caution">
    <text evidence="2">The sequence shown here is derived from an EMBL/GenBank/DDBJ whole genome shotgun (WGS) entry which is preliminary data.</text>
</comment>
<feature type="domain" description="Carbohydrate-binding" evidence="1">
    <location>
        <begin position="25"/>
        <end position="206"/>
    </location>
</feature>
<evidence type="ECO:0000313" key="2">
    <source>
        <dbReference type="EMBL" id="MBK3519137.1"/>
    </source>
</evidence>
<evidence type="ECO:0000313" key="3">
    <source>
        <dbReference type="Proteomes" id="UP000605676"/>
    </source>
</evidence>
<dbReference type="CDD" id="cd09620">
    <property type="entry name" value="CBM9_like_3"/>
    <property type="match status" value="1"/>
</dbReference>
<sequence>MKKLEVAKVQHSNKGDILFPKVTNTISHDNWNYPVEMDVKFGIAYDDNNLYLRYEVMEDHPKAQSTVVNGPVWEDSCVEFFIAFDNKGYFNLEFNCIGNKLVGYGTSNTDRKWLNDDLVKTITTKPTLGTNCIDIANTPTKWSMDIIIPQAIFGEHKSLFTKGQVFNVNFYKCGDKQKEPHFLSWNAIENETPNFHLPAFFGSMELI</sequence>
<accession>A0ABS1HN78</accession>
<dbReference type="Gene3D" id="2.60.40.1190">
    <property type="match status" value="1"/>
</dbReference>
<keyword evidence="3" id="KW-1185">Reference proteome</keyword>